<feature type="transmembrane region" description="Helical" evidence="7">
    <location>
        <begin position="300"/>
        <end position="318"/>
    </location>
</feature>
<accession>D4XWR3</accession>
<evidence type="ECO:0000256" key="4">
    <source>
        <dbReference type="ARBA" id="ARBA00022692"/>
    </source>
</evidence>
<dbReference type="PANTHER" id="PTHR30193:SF37">
    <property type="entry name" value="INNER MEMBRANE ABC TRANSPORTER PERMEASE PROTEIN YCJO"/>
    <property type="match status" value="1"/>
</dbReference>
<keyword evidence="6 7" id="KW-0472">Membrane</keyword>
<dbReference type="Pfam" id="PF00528">
    <property type="entry name" value="BPD_transp_1"/>
    <property type="match status" value="1"/>
</dbReference>
<dbReference type="InterPro" id="IPR000515">
    <property type="entry name" value="MetI-like"/>
</dbReference>
<dbReference type="Proteomes" id="UP000004757">
    <property type="component" value="Unassembled WGS sequence"/>
</dbReference>
<dbReference type="GO" id="GO:0055085">
    <property type="term" value="P:transmembrane transport"/>
    <property type="evidence" value="ECO:0007669"/>
    <property type="project" value="InterPro"/>
</dbReference>
<keyword evidence="4 7" id="KW-0812">Transmembrane</keyword>
<feature type="domain" description="ABC transmembrane type-1" evidence="8">
    <location>
        <begin position="103"/>
        <end position="318"/>
    </location>
</feature>
<evidence type="ECO:0000256" key="7">
    <source>
        <dbReference type="RuleBase" id="RU363032"/>
    </source>
</evidence>
<dbReference type="InterPro" id="IPR051393">
    <property type="entry name" value="ABC_transporter_permease"/>
</dbReference>
<dbReference type="GO" id="GO:0005886">
    <property type="term" value="C:plasma membrane"/>
    <property type="evidence" value="ECO:0007669"/>
    <property type="project" value="UniProtKB-SubCell"/>
</dbReference>
<feature type="transmembrane region" description="Helical" evidence="7">
    <location>
        <begin position="144"/>
        <end position="163"/>
    </location>
</feature>
<dbReference type="AlphaFoldDB" id="D4XWR3"/>
<evidence type="ECO:0000256" key="1">
    <source>
        <dbReference type="ARBA" id="ARBA00004651"/>
    </source>
</evidence>
<dbReference type="STRING" id="747682.MALL_0365"/>
<evidence type="ECO:0000256" key="2">
    <source>
        <dbReference type="ARBA" id="ARBA00022448"/>
    </source>
</evidence>
<feature type="transmembrane region" description="Helical" evidence="7">
    <location>
        <begin position="107"/>
        <end position="132"/>
    </location>
</feature>
<dbReference type="RefSeq" id="WP_005683753.1">
    <property type="nucleotide sequence ID" value="NZ_ADNC01000027.1"/>
</dbReference>
<keyword evidence="2 7" id="KW-0813">Transport</keyword>
<evidence type="ECO:0000313" key="10">
    <source>
        <dbReference type="Proteomes" id="UP000004757"/>
    </source>
</evidence>
<comment type="caution">
    <text evidence="9">The sequence shown here is derived from an EMBL/GenBank/DDBJ whole genome shotgun (WGS) entry which is preliminary data.</text>
</comment>
<comment type="subcellular location">
    <subcellularLocation>
        <location evidence="1 7">Cell membrane</location>
        <topology evidence="1 7">Multi-pass membrane protein</topology>
    </subcellularLocation>
</comment>
<dbReference type="PANTHER" id="PTHR30193">
    <property type="entry name" value="ABC TRANSPORTER PERMEASE PROTEIN"/>
    <property type="match status" value="1"/>
</dbReference>
<evidence type="ECO:0000313" key="9">
    <source>
        <dbReference type="EMBL" id="EFF41142.1"/>
    </source>
</evidence>
<name>D4XWR3_9BACT</name>
<dbReference type="InterPro" id="IPR035906">
    <property type="entry name" value="MetI-like_sf"/>
</dbReference>
<reference evidence="9 10" key="1">
    <citation type="submission" date="2010-03" db="EMBL/GenBank/DDBJ databases">
        <authorList>
            <person name="Glass J.I."/>
            <person name="Benders G.A."/>
            <person name="Durkin A.S."/>
            <person name="Farmerie W.G."/>
            <person name="Hlavinka K."/>
            <person name="Hostetler J."/>
            <person name="Jackson J."/>
            <person name="May M.A."/>
            <person name="Miller R.H."/>
            <person name="Paralanov V."/>
            <person name="Radune D."/>
            <person name="Szczypinski B."/>
            <person name="Brown D.R."/>
        </authorList>
    </citation>
    <scope>NUCLEOTIDE SEQUENCE [LARGE SCALE GENOMIC DNA]</scope>
    <source>
        <strain evidence="9 10">A21JP2</strain>
    </source>
</reference>
<protein>
    <submittedName>
        <fullName evidence="9">ABC transporter, permease protein</fullName>
    </submittedName>
</protein>
<evidence type="ECO:0000259" key="8">
    <source>
        <dbReference type="PROSITE" id="PS50928"/>
    </source>
</evidence>
<sequence length="348" mass="38280">MNRFFNKIATTFPFLFRWATKKVASHKPNVSASVLDKKTPFWKPFLMITPGLIIIILFTIIPFFITIKQAFNPLAEAADPSSGGFSIVGFVRLVKNPIYSVAIRNSILYGLLSLPIIIAISLIISSAITLLYKKWTKGFWQTIFFLPYVTSGVAISLTFVNIFDTKFGIVNSIFGVNTLWLNSGSSSGWNAFVAMFVLGIWQNLAFNILIFTTAMLSVDKNLYKSASIDGGGTIKQFFKITLPSINKTTTFLITIGVIGGIKVFPLALFENDPSKAIINGGATLMLFVYDKVKGNNFSDAGVASIFLFLIGVAFSTVLRGGFDLVIKTANQLGERNVQTKINSTKLIR</sequence>
<dbReference type="OrthoDB" id="42615at2"/>
<organism evidence="9 10">
    <name type="scientific">Mycoplasmopsis alligatoris A21JP2</name>
    <dbReference type="NCBI Taxonomy" id="747682"/>
    <lineage>
        <taxon>Bacteria</taxon>
        <taxon>Bacillati</taxon>
        <taxon>Mycoplasmatota</taxon>
        <taxon>Mycoplasmoidales</taxon>
        <taxon>Metamycoplasmataceae</taxon>
        <taxon>Mycoplasmopsis</taxon>
    </lineage>
</organism>
<proteinExistence type="inferred from homology"/>
<dbReference type="EMBL" id="ADNC01000027">
    <property type="protein sequence ID" value="EFF41142.1"/>
    <property type="molecule type" value="Genomic_DNA"/>
</dbReference>
<dbReference type="Gene3D" id="1.10.3720.10">
    <property type="entry name" value="MetI-like"/>
    <property type="match status" value="1"/>
</dbReference>
<keyword evidence="5 7" id="KW-1133">Transmembrane helix</keyword>
<feature type="transmembrane region" description="Helical" evidence="7">
    <location>
        <begin position="189"/>
        <end position="216"/>
    </location>
</feature>
<keyword evidence="10" id="KW-1185">Reference proteome</keyword>
<feature type="transmembrane region" description="Helical" evidence="7">
    <location>
        <begin position="249"/>
        <end position="269"/>
    </location>
</feature>
<evidence type="ECO:0000256" key="3">
    <source>
        <dbReference type="ARBA" id="ARBA00022475"/>
    </source>
</evidence>
<dbReference type="PROSITE" id="PS50928">
    <property type="entry name" value="ABC_TM1"/>
    <property type="match status" value="1"/>
</dbReference>
<evidence type="ECO:0000256" key="5">
    <source>
        <dbReference type="ARBA" id="ARBA00022989"/>
    </source>
</evidence>
<gene>
    <name evidence="9" type="ORF">MALL_0365</name>
</gene>
<feature type="transmembrane region" description="Helical" evidence="7">
    <location>
        <begin position="45"/>
        <end position="65"/>
    </location>
</feature>
<comment type="similarity">
    <text evidence="7">Belongs to the binding-protein-dependent transport system permease family.</text>
</comment>
<dbReference type="CDD" id="cd06261">
    <property type="entry name" value="TM_PBP2"/>
    <property type="match status" value="1"/>
</dbReference>
<dbReference type="SUPFAM" id="SSF161098">
    <property type="entry name" value="MetI-like"/>
    <property type="match status" value="1"/>
</dbReference>
<evidence type="ECO:0000256" key="6">
    <source>
        <dbReference type="ARBA" id="ARBA00023136"/>
    </source>
</evidence>
<dbReference type="eggNOG" id="COG1175">
    <property type="taxonomic scope" value="Bacteria"/>
</dbReference>
<keyword evidence="3" id="KW-1003">Cell membrane</keyword>